<dbReference type="AlphaFoldDB" id="E4YJD3"/>
<dbReference type="Proteomes" id="UP000011014">
    <property type="component" value="Unassembled WGS sequence"/>
</dbReference>
<reference evidence="1" key="1">
    <citation type="journal article" date="2010" name="Science">
        <title>Plasticity of animal genome architecture unmasked by rapid evolution of a pelagic tunicate.</title>
        <authorList>
            <person name="Denoeud F."/>
            <person name="Henriet S."/>
            <person name="Mungpakdee S."/>
            <person name="Aury J.M."/>
            <person name="Da Silva C."/>
            <person name="Brinkmann H."/>
            <person name="Mikhaleva J."/>
            <person name="Olsen L.C."/>
            <person name="Jubin C."/>
            <person name="Canestro C."/>
            <person name="Bouquet J.M."/>
            <person name="Danks G."/>
            <person name="Poulain J."/>
            <person name="Campsteijn C."/>
            <person name="Adamski M."/>
            <person name="Cross I."/>
            <person name="Yadetie F."/>
            <person name="Muffato M."/>
            <person name="Louis A."/>
            <person name="Butcher S."/>
            <person name="Tsagkogeorga G."/>
            <person name="Konrad A."/>
            <person name="Singh S."/>
            <person name="Jensen M.F."/>
            <person name="Cong E.H."/>
            <person name="Eikeseth-Otteraa H."/>
            <person name="Noel B."/>
            <person name="Anthouard V."/>
            <person name="Porcel B.M."/>
            <person name="Kachouri-Lafond R."/>
            <person name="Nishino A."/>
            <person name="Ugolini M."/>
            <person name="Chourrout P."/>
            <person name="Nishida H."/>
            <person name="Aasland R."/>
            <person name="Huzurbazar S."/>
            <person name="Westhof E."/>
            <person name="Delsuc F."/>
            <person name="Lehrach H."/>
            <person name="Reinhardt R."/>
            <person name="Weissenbach J."/>
            <person name="Roy S.W."/>
            <person name="Artiguenave F."/>
            <person name="Postlethwait J.H."/>
            <person name="Manak J.R."/>
            <person name="Thompson E.M."/>
            <person name="Jaillon O."/>
            <person name="Du Pasquier L."/>
            <person name="Boudinot P."/>
            <person name="Liberles D.A."/>
            <person name="Volff J.N."/>
            <person name="Philippe H."/>
            <person name="Lenhard B."/>
            <person name="Roest Crollius H."/>
            <person name="Wincker P."/>
            <person name="Chourrout D."/>
        </authorList>
    </citation>
    <scope>NUCLEOTIDE SEQUENCE [LARGE SCALE GENOMIC DNA]</scope>
</reference>
<dbReference type="EMBL" id="FN654650">
    <property type="protein sequence ID" value="CBY35594.1"/>
    <property type="molecule type" value="Genomic_DNA"/>
</dbReference>
<feature type="non-terminal residue" evidence="1">
    <location>
        <position position="1"/>
    </location>
</feature>
<gene>
    <name evidence="1" type="ORF">GSOID_T00027420001</name>
</gene>
<name>E4YJD3_OIKDI</name>
<evidence type="ECO:0000313" key="1">
    <source>
        <dbReference type="EMBL" id="CBY35594.1"/>
    </source>
</evidence>
<protein>
    <submittedName>
        <fullName evidence="1">Uncharacterized protein</fullName>
    </submittedName>
</protein>
<proteinExistence type="predicted"/>
<accession>E4YJD3</accession>
<sequence>RSSRIWCSHIAHAFLLFSNYTSSKHTRAIIFRAFCETELLHPKRKSESTKNHKNEKAEIMEENDFQIDSLTALENLVQEVGKDQNHPWHKIEEVFEDLIDSY</sequence>
<organism evidence="1">
    <name type="scientific">Oikopleura dioica</name>
    <name type="common">Tunicate</name>
    <dbReference type="NCBI Taxonomy" id="34765"/>
    <lineage>
        <taxon>Eukaryota</taxon>
        <taxon>Metazoa</taxon>
        <taxon>Chordata</taxon>
        <taxon>Tunicata</taxon>
        <taxon>Appendicularia</taxon>
        <taxon>Copelata</taxon>
        <taxon>Oikopleuridae</taxon>
        <taxon>Oikopleura</taxon>
    </lineage>
</organism>